<sequence>MDECLVVGSPVGDFELLFCHVISLQDQECGDLILTTAKSSIYSTKP</sequence>
<organism evidence="1">
    <name type="scientific">Pectobacterium carotovorum</name>
    <name type="common">Erwinia carotovora</name>
    <dbReference type="NCBI Taxonomy" id="554"/>
    <lineage>
        <taxon>Bacteria</taxon>
        <taxon>Pseudomonadati</taxon>
        <taxon>Pseudomonadota</taxon>
        <taxon>Gammaproteobacteria</taxon>
        <taxon>Enterobacterales</taxon>
        <taxon>Pectobacteriaceae</taxon>
        <taxon>Pectobacterium</taxon>
    </lineage>
</organism>
<accession>A0A0N9NRE0</accession>
<proteinExistence type="predicted"/>
<dbReference type="EMBL" id="KT351734">
    <property type="protein sequence ID" value="ALG88610.1"/>
    <property type="molecule type" value="Genomic_DNA"/>
</dbReference>
<protein>
    <submittedName>
        <fullName evidence="1">Uncharacterized protein</fullName>
    </submittedName>
</protein>
<reference evidence="1" key="1">
    <citation type="journal article" date="2015" name="Environ. Microbiol.">
        <title>Plasmids from the gut microbiome of cabbage root fly larvae encode SaxA that catalyses the conversion of the plant toxin 2-phenylethyl isothiocyanate.</title>
        <authorList>
            <person name="Welte C.U."/>
            <person name="de Graaf R.M."/>
            <person name="van den Bosch T.J."/>
            <person name="Op den Camp H.J."/>
            <person name="van Dam N.M."/>
            <person name="Jetten M.S."/>
        </authorList>
    </citation>
    <scope>NUCLEOTIDE SEQUENCE</scope>
    <source>
        <plasmid evidence="1">Drgb3</plasmid>
    </source>
</reference>
<evidence type="ECO:0000313" key="1">
    <source>
        <dbReference type="EMBL" id="ALG88610.1"/>
    </source>
</evidence>
<reference evidence="1" key="2">
    <citation type="submission" date="2015-07" db="EMBL/GenBank/DDBJ databases">
        <authorList>
            <person name="Welte C."/>
            <person name="de Graaf R."/>
            <person name="van den Bosch T.J.M."/>
            <person name="Op den Camp H."/>
            <person name="van Dam N."/>
            <person name="Jetten M."/>
        </authorList>
    </citation>
    <scope>NUCLEOTIDE SEQUENCE</scope>
    <source>
        <plasmid evidence="1">Drgb3</plasmid>
    </source>
</reference>
<name>A0A0N9NRE0_PECCA</name>
<geneLocation type="plasmid" evidence="1">
    <name>Drgb3</name>
</geneLocation>
<dbReference type="AlphaFoldDB" id="A0A0N9NRE0"/>
<keyword evidence="1" id="KW-0614">Plasmid</keyword>